<keyword evidence="5" id="KW-1185">Reference proteome</keyword>
<dbReference type="EMBL" id="MTKT01000813">
    <property type="protein sequence ID" value="OWM87630.1"/>
    <property type="molecule type" value="Genomic_DNA"/>
</dbReference>
<protein>
    <submittedName>
        <fullName evidence="2">Uncharacterized protein</fullName>
    </submittedName>
</protein>
<sequence length="127" mass="13356">MAGLCQYIYLGNRENEKLERIMAGEDNLSLRSAMANSAAQPVADAGSCPGGHHVQDGEAEGGKDIVGEAVGTERVASHPQIYLRVSIMGGCDRYPCRDAPGQEHVLPNLIPSAGTAANDSFITIISC</sequence>
<gene>
    <name evidence="2" type="ORF">CDL15_Pgr022743</name>
    <name evidence="3" type="ORF">CRG98_015901</name>
</gene>
<dbReference type="Proteomes" id="UP000233551">
    <property type="component" value="Unassembled WGS sequence"/>
</dbReference>
<feature type="region of interest" description="Disordered" evidence="1">
    <location>
        <begin position="41"/>
        <end position="63"/>
    </location>
</feature>
<evidence type="ECO:0000313" key="2">
    <source>
        <dbReference type="EMBL" id="OWM87630.1"/>
    </source>
</evidence>
<dbReference type="EMBL" id="PGOL01000872">
    <property type="protein sequence ID" value="PKI63711.1"/>
    <property type="molecule type" value="Genomic_DNA"/>
</dbReference>
<reference evidence="3 5" key="3">
    <citation type="submission" date="2017-11" db="EMBL/GenBank/DDBJ databases">
        <title>De-novo sequencing of pomegranate (Punica granatum L.) genome.</title>
        <authorList>
            <person name="Akparov Z."/>
            <person name="Amiraslanov A."/>
            <person name="Hajiyeva S."/>
            <person name="Abbasov M."/>
            <person name="Kaur K."/>
            <person name="Hamwieh A."/>
            <person name="Solovyev V."/>
            <person name="Salamov A."/>
            <person name="Braich B."/>
            <person name="Kosarev P."/>
            <person name="Mahmoud A."/>
            <person name="Hajiyev E."/>
            <person name="Babayeva S."/>
            <person name="Izzatullayeva V."/>
            <person name="Mammadov A."/>
            <person name="Mammadov A."/>
            <person name="Sharifova S."/>
            <person name="Ojaghi J."/>
            <person name="Eynullazada K."/>
            <person name="Bayramov B."/>
            <person name="Abdulazimova A."/>
            <person name="Shahmuradov I."/>
        </authorList>
    </citation>
    <scope>NUCLEOTIDE SEQUENCE [LARGE SCALE GENOMIC DNA]</scope>
    <source>
        <strain evidence="3">AG2017</strain>
        <strain evidence="5">cv. AG2017</strain>
        <tissue evidence="3">Leaf</tissue>
    </source>
</reference>
<evidence type="ECO:0000313" key="4">
    <source>
        <dbReference type="Proteomes" id="UP000197138"/>
    </source>
</evidence>
<reference evidence="2" key="2">
    <citation type="submission" date="2017-06" db="EMBL/GenBank/DDBJ databases">
        <title>The pomegranate genome and the genomics of punicalagin biosynthesis.</title>
        <authorList>
            <person name="Xu C."/>
        </authorList>
    </citation>
    <scope>NUCLEOTIDE SEQUENCE [LARGE SCALE GENOMIC DNA]</scope>
    <source>
        <tissue evidence="2">Fresh leaf</tissue>
    </source>
</reference>
<feature type="compositionally biased region" description="Basic and acidic residues" evidence="1">
    <location>
        <begin position="53"/>
        <end position="63"/>
    </location>
</feature>
<comment type="caution">
    <text evidence="2">The sequence shown here is derived from an EMBL/GenBank/DDBJ whole genome shotgun (WGS) entry which is preliminary data.</text>
</comment>
<accession>A0A218XS32</accession>
<name>A0A218XS32_PUNGR</name>
<organism evidence="2 4">
    <name type="scientific">Punica granatum</name>
    <name type="common">Pomegranate</name>
    <dbReference type="NCBI Taxonomy" id="22663"/>
    <lineage>
        <taxon>Eukaryota</taxon>
        <taxon>Viridiplantae</taxon>
        <taxon>Streptophyta</taxon>
        <taxon>Embryophyta</taxon>
        <taxon>Tracheophyta</taxon>
        <taxon>Spermatophyta</taxon>
        <taxon>Magnoliopsida</taxon>
        <taxon>eudicotyledons</taxon>
        <taxon>Gunneridae</taxon>
        <taxon>Pentapetalae</taxon>
        <taxon>rosids</taxon>
        <taxon>malvids</taxon>
        <taxon>Myrtales</taxon>
        <taxon>Lythraceae</taxon>
        <taxon>Punica</taxon>
    </lineage>
</organism>
<proteinExistence type="predicted"/>
<reference evidence="4" key="1">
    <citation type="journal article" date="2017" name="Plant J.">
        <title>The pomegranate (Punica granatum L.) genome and the genomics of punicalagin biosynthesis.</title>
        <authorList>
            <person name="Qin G."/>
            <person name="Xu C."/>
            <person name="Ming R."/>
            <person name="Tang H."/>
            <person name="Guyot R."/>
            <person name="Kramer E.M."/>
            <person name="Hu Y."/>
            <person name="Yi X."/>
            <person name="Qi Y."/>
            <person name="Xu X."/>
            <person name="Gao Z."/>
            <person name="Pan H."/>
            <person name="Jian J."/>
            <person name="Tian Y."/>
            <person name="Yue Z."/>
            <person name="Xu Y."/>
        </authorList>
    </citation>
    <scope>NUCLEOTIDE SEQUENCE [LARGE SCALE GENOMIC DNA]</scope>
    <source>
        <strain evidence="4">cv. Dabenzi</strain>
    </source>
</reference>
<dbReference type="Proteomes" id="UP000197138">
    <property type="component" value="Unassembled WGS sequence"/>
</dbReference>
<dbReference type="AlphaFoldDB" id="A0A218XS32"/>
<evidence type="ECO:0000313" key="3">
    <source>
        <dbReference type="EMBL" id="PKI63711.1"/>
    </source>
</evidence>
<evidence type="ECO:0000256" key="1">
    <source>
        <dbReference type="SAM" id="MobiDB-lite"/>
    </source>
</evidence>
<evidence type="ECO:0000313" key="5">
    <source>
        <dbReference type="Proteomes" id="UP000233551"/>
    </source>
</evidence>